<sequence length="103" mass="11859">MTYHLIVQFVVPADRHNHFIEQAQRDAEESLRNEPGTLAFSVLRDERDPQRFFLDEVYEDEAAFEYHTKQAAFNNFIEAVQPYADGPTFLVQGLSLAPSAITR</sequence>
<dbReference type="PANTHER" id="PTHR33336:SF1">
    <property type="entry name" value="(4S)-4-HYDROXY-5-PHOSPHONOOXYPENTANE-2,3-DIONE ISOMERASE"/>
    <property type="match status" value="1"/>
</dbReference>
<dbReference type="Gene3D" id="3.30.70.100">
    <property type="match status" value="1"/>
</dbReference>
<dbReference type="InterPro" id="IPR050744">
    <property type="entry name" value="AI-2_Isomerase_LsrG"/>
</dbReference>
<feature type="domain" description="ABM" evidence="1">
    <location>
        <begin position="3"/>
        <end position="92"/>
    </location>
</feature>
<evidence type="ECO:0000313" key="3">
    <source>
        <dbReference type="Proteomes" id="UP000186438"/>
    </source>
</evidence>
<dbReference type="RefSeq" id="WP_073879114.1">
    <property type="nucleotide sequence ID" value="NZ_MPNT01000031.1"/>
</dbReference>
<dbReference type="SUPFAM" id="SSF54909">
    <property type="entry name" value="Dimeric alpha+beta barrel"/>
    <property type="match status" value="1"/>
</dbReference>
<evidence type="ECO:0000313" key="2">
    <source>
        <dbReference type="EMBL" id="OJZ69008.1"/>
    </source>
</evidence>
<evidence type="ECO:0000259" key="1">
    <source>
        <dbReference type="PROSITE" id="PS51725"/>
    </source>
</evidence>
<comment type="caution">
    <text evidence="2">The sequence shown here is derived from an EMBL/GenBank/DDBJ whole genome shotgun (WGS) entry which is preliminary data.</text>
</comment>
<protein>
    <recommendedName>
        <fullName evidence="1">ABM domain-containing protein</fullName>
    </recommendedName>
</protein>
<gene>
    <name evidence="2" type="ORF">BRW65_24330</name>
</gene>
<dbReference type="AlphaFoldDB" id="A0A1Q4HN96"/>
<dbReference type="InterPro" id="IPR011008">
    <property type="entry name" value="Dimeric_a/b-barrel"/>
</dbReference>
<dbReference type="OrthoDB" id="3695636at2"/>
<dbReference type="STRING" id="53378.BRW65_24330"/>
<dbReference type="Proteomes" id="UP000186438">
    <property type="component" value="Unassembled WGS sequence"/>
</dbReference>
<name>A0A1Q4HN96_9MYCO</name>
<dbReference type="PANTHER" id="PTHR33336">
    <property type="entry name" value="QUINOL MONOOXYGENASE YGIN-RELATED"/>
    <property type="match status" value="1"/>
</dbReference>
<accession>A0A1Q4HN96</accession>
<proteinExistence type="predicted"/>
<organism evidence="2 3">
    <name type="scientific">Mycobacterium paraffinicum</name>
    <dbReference type="NCBI Taxonomy" id="53378"/>
    <lineage>
        <taxon>Bacteria</taxon>
        <taxon>Bacillati</taxon>
        <taxon>Actinomycetota</taxon>
        <taxon>Actinomycetes</taxon>
        <taxon>Mycobacteriales</taxon>
        <taxon>Mycobacteriaceae</taxon>
        <taxon>Mycobacterium</taxon>
    </lineage>
</organism>
<reference evidence="2 3" key="1">
    <citation type="submission" date="2016-11" db="EMBL/GenBank/DDBJ databases">
        <title>Genome sequences of unsequenced Mycobacteria.</title>
        <authorList>
            <person name="Greninger A.L."/>
            <person name="Fang F."/>
            <person name="Jerome K.R."/>
        </authorList>
    </citation>
    <scope>NUCLEOTIDE SEQUENCE [LARGE SCALE GENOMIC DNA]</scope>
    <source>
        <strain evidence="2 3">M11</strain>
    </source>
</reference>
<dbReference type="EMBL" id="MPNT01000031">
    <property type="protein sequence ID" value="OJZ69008.1"/>
    <property type="molecule type" value="Genomic_DNA"/>
</dbReference>
<dbReference type="GO" id="GO:0005829">
    <property type="term" value="C:cytosol"/>
    <property type="evidence" value="ECO:0007669"/>
    <property type="project" value="TreeGrafter"/>
</dbReference>
<dbReference type="Pfam" id="PF03992">
    <property type="entry name" value="ABM"/>
    <property type="match status" value="1"/>
</dbReference>
<dbReference type="GO" id="GO:0016491">
    <property type="term" value="F:oxidoreductase activity"/>
    <property type="evidence" value="ECO:0007669"/>
    <property type="project" value="TreeGrafter"/>
</dbReference>
<dbReference type="InterPro" id="IPR007138">
    <property type="entry name" value="ABM_dom"/>
</dbReference>
<keyword evidence="3" id="KW-1185">Reference proteome</keyword>
<dbReference type="PROSITE" id="PS51725">
    <property type="entry name" value="ABM"/>
    <property type="match status" value="1"/>
</dbReference>